<evidence type="ECO:0000256" key="10">
    <source>
        <dbReference type="ARBA" id="ARBA00066767"/>
    </source>
</evidence>
<comment type="catalytic activity">
    <reaction evidence="6 15">
        <text>N-terminal L-arginyl-[protein] + L-leucyl-tRNA(Leu) = N-terminal L-leucyl-L-arginyl-[protein] + tRNA(Leu) + H(+)</text>
        <dbReference type="Rhea" id="RHEA:50416"/>
        <dbReference type="Rhea" id="RHEA-COMP:9613"/>
        <dbReference type="Rhea" id="RHEA-COMP:9622"/>
        <dbReference type="Rhea" id="RHEA-COMP:12672"/>
        <dbReference type="Rhea" id="RHEA-COMP:12673"/>
        <dbReference type="ChEBI" id="CHEBI:15378"/>
        <dbReference type="ChEBI" id="CHEBI:64719"/>
        <dbReference type="ChEBI" id="CHEBI:78442"/>
        <dbReference type="ChEBI" id="CHEBI:78494"/>
        <dbReference type="ChEBI" id="CHEBI:133044"/>
        <dbReference type="EC" id="2.3.2.6"/>
    </reaction>
</comment>
<evidence type="ECO:0000256" key="8">
    <source>
        <dbReference type="ARBA" id="ARBA00054043"/>
    </source>
</evidence>
<reference evidence="16" key="1">
    <citation type="journal article" date="2014" name="Int. J. Syst. Evol. Microbiol.">
        <title>Complete genome sequence of Corynebacterium casei LMG S-19264T (=DSM 44701T), isolated from a smear-ripened cheese.</title>
        <authorList>
            <consortium name="US DOE Joint Genome Institute (JGI-PGF)"/>
            <person name="Walter F."/>
            <person name="Albersmeier A."/>
            <person name="Kalinowski J."/>
            <person name="Ruckert C."/>
        </authorList>
    </citation>
    <scope>NUCLEOTIDE SEQUENCE</scope>
    <source>
        <strain evidence="16">CGMCC 1.12726</strain>
    </source>
</reference>
<keyword evidence="4 15" id="KW-0012">Acyltransferase</keyword>
<dbReference type="GO" id="GO:0005737">
    <property type="term" value="C:cytoplasm"/>
    <property type="evidence" value="ECO:0007669"/>
    <property type="project" value="UniProtKB-SubCell"/>
</dbReference>
<comment type="catalytic activity">
    <reaction evidence="7 15">
        <text>N-terminal L-lysyl-[protein] + L-leucyl-tRNA(Leu) = N-terminal L-leucyl-L-lysyl-[protein] + tRNA(Leu) + H(+)</text>
        <dbReference type="Rhea" id="RHEA:12340"/>
        <dbReference type="Rhea" id="RHEA-COMP:9613"/>
        <dbReference type="Rhea" id="RHEA-COMP:9622"/>
        <dbReference type="Rhea" id="RHEA-COMP:12670"/>
        <dbReference type="Rhea" id="RHEA-COMP:12671"/>
        <dbReference type="ChEBI" id="CHEBI:15378"/>
        <dbReference type="ChEBI" id="CHEBI:65249"/>
        <dbReference type="ChEBI" id="CHEBI:78442"/>
        <dbReference type="ChEBI" id="CHEBI:78494"/>
        <dbReference type="ChEBI" id="CHEBI:133043"/>
        <dbReference type="EC" id="2.3.2.6"/>
    </reaction>
</comment>
<dbReference type="Proteomes" id="UP000632858">
    <property type="component" value="Unassembled WGS sequence"/>
</dbReference>
<dbReference type="GO" id="GO:0030163">
    <property type="term" value="P:protein catabolic process"/>
    <property type="evidence" value="ECO:0007669"/>
    <property type="project" value="UniProtKB-UniRule"/>
</dbReference>
<evidence type="ECO:0000256" key="4">
    <source>
        <dbReference type="ARBA" id="ARBA00023315"/>
    </source>
</evidence>
<dbReference type="SUPFAM" id="SSF55729">
    <property type="entry name" value="Acyl-CoA N-acyltransferases (Nat)"/>
    <property type="match status" value="1"/>
</dbReference>
<name>A0A917FR30_9GAMM</name>
<evidence type="ECO:0000256" key="6">
    <source>
        <dbReference type="ARBA" id="ARBA00050652"/>
    </source>
</evidence>
<sequence length="245" mass="27257">MSPIQLPQLDIDRPGMFPPAESALHEPEGLLAWGGGLSPIWLLSAYRQGIFPWYNPGEPILWWSPDPRYGFVPGTVHLGRSRQRQLRRMDWRVRADTAFDAVVRQCAEVPRAGQGGTWIDDAMRAAYGRMHALGFGHSIEVFEGEVLVGGLYGLAIGRVFFAESMFSLRSQASALALYALSRTLADWGWRWIDAQLHNPHLALLGGRSMARTGYLRLLAEDTVLPGREGPWSAAFPDRGFGHYVG</sequence>
<dbReference type="InterPro" id="IPR042203">
    <property type="entry name" value="Leu/Phe-tRNA_Trfase_C"/>
</dbReference>
<comment type="subcellular location">
    <subcellularLocation>
        <location evidence="1 15">Cytoplasm</location>
    </subcellularLocation>
</comment>
<evidence type="ECO:0000256" key="5">
    <source>
        <dbReference type="ARBA" id="ARBA00050607"/>
    </source>
</evidence>
<evidence type="ECO:0000256" key="12">
    <source>
        <dbReference type="ARBA" id="ARBA00077136"/>
    </source>
</evidence>
<dbReference type="FunFam" id="3.30.70.3550:FF:000001">
    <property type="entry name" value="Leucyl/phenylalanyl-tRNA--protein transferase"/>
    <property type="match status" value="1"/>
</dbReference>
<dbReference type="InterPro" id="IPR016181">
    <property type="entry name" value="Acyl_CoA_acyltransferase"/>
</dbReference>
<evidence type="ECO:0000256" key="11">
    <source>
        <dbReference type="ARBA" id="ARBA00074372"/>
    </source>
</evidence>
<evidence type="ECO:0000256" key="7">
    <source>
        <dbReference type="ARBA" id="ARBA00051538"/>
    </source>
</evidence>
<evidence type="ECO:0000256" key="1">
    <source>
        <dbReference type="ARBA" id="ARBA00004496"/>
    </source>
</evidence>
<dbReference type="Gene3D" id="3.40.630.70">
    <property type="entry name" value="Leucyl/phenylalanyl-tRNA-protein transferase, C-terminal domain"/>
    <property type="match status" value="1"/>
</dbReference>
<comment type="function">
    <text evidence="8 15">Functions in the N-end rule pathway of protein degradation where it conjugates Leu, Phe and, less efficiently, Met from aminoacyl-tRNAs to the N-termini of proteins containing an N-terminal arginine or lysine.</text>
</comment>
<evidence type="ECO:0000256" key="9">
    <source>
        <dbReference type="ARBA" id="ARBA00061535"/>
    </source>
</evidence>
<keyword evidence="17" id="KW-1185">Reference proteome</keyword>
<comment type="similarity">
    <text evidence="9 15">Belongs to the L/F-transferase family.</text>
</comment>
<keyword evidence="3 15" id="KW-0808">Transferase</keyword>
<comment type="catalytic activity">
    <reaction evidence="5 15">
        <text>L-phenylalanyl-tRNA(Phe) + an N-terminal L-alpha-aminoacyl-[protein] = an N-terminal L-phenylalanyl-L-alpha-aminoacyl-[protein] + tRNA(Phe)</text>
        <dbReference type="Rhea" id="RHEA:43632"/>
        <dbReference type="Rhea" id="RHEA-COMP:9668"/>
        <dbReference type="Rhea" id="RHEA-COMP:9699"/>
        <dbReference type="Rhea" id="RHEA-COMP:10636"/>
        <dbReference type="Rhea" id="RHEA-COMP:10637"/>
        <dbReference type="ChEBI" id="CHEBI:78442"/>
        <dbReference type="ChEBI" id="CHEBI:78531"/>
        <dbReference type="ChEBI" id="CHEBI:78597"/>
        <dbReference type="ChEBI" id="CHEBI:83561"/>
        <dbReference type="EC" id="2.3.2.6"/>
    </reaction>
</comment>
<comment type="caution">
    <text evidence="16">The sequence shown here is derived from an EMBL/GenBank/DDBJ whole genome shotgun (WGS) entry which is preliminary data.</text>
</comment>
<evidence type="ECO:0000256" key="13">
    <source>
        <dbReference type="ARBA" id="ARBA00077165"/>
    </source>
</evidence>
<dbReference type="EC" id="2.3.2.6" evidence="10 15"/>
<keyword evidence="2 15" id="KW-0963">Cytoplasm</keyword>
<dbReference type="Gene3D" id="3.30.70.3550">
    <property type="entry name" value="Leucyl/phenylalanyl-tRNA-protein transferase, N-terminal domain"/>
    <property type="match status" value="1"/>
</dbReference>
<evidence type="ECO:0000256" key="15">
    <source>
        <dbReference type="HAMAP-Rule" id="MF_00688"/>
    </source>
</evidence>
<dbReference type="AlphaFoldDB" id="A0A917FR30"/>
<dbReference type="InterPro" id="IPR004616">
    <property type="entry name" value="Leu/Phe-tRNA_Trfase"/>
</dbReference>
<dbReference type="Pfam" id="PF03588">
    <property type="entry name" value="Leu_Phe_trans"/>
    <property type="match status" value="1"/>
</dbReference>
<evidence type="ECO:0000256" key="2">
    <source>
        <dbReference type="ARBA" id="ARBA00022490"/>
    </source>
</evidence>
<dbReference type="PANTHER" id="PTHR30098:SF2">
    <property type="entry name" value="LEUCYL_PHENYLALANYL-TRNA--PROTEIN TRANSFERASE"/>
    <property type="match status" value="1"/>
</dbReference>
<dbReference type="RefSeq" id="WP_188450097.1">
    <property type="nucleotide sequence ID" value="NZ_BMFO01000004.1"/>
</dbReference>
<gene>
    <name evidence="15 16" type="primary">aat</name>
    <name evidence="16" type="ORF">GCM10010960_18330</name>
</gene>
<dbReference type="GO" id="GO:0008914">
    <property type="term" value="F:leucyl-tRNA--protein transferase activity"/>
    <property type="evidence" value="ECO:0007669"/>
    <property type="project" value="UniProtKB-UniRule"/>
</dbReference>
<reference evidence="16" key="2">
    <citation type="submission" date="2020-09" db="EMBL/GenBank/DDBJ databases">
        <authorList>
            <person name="Sun Q."/>
            <person name="Zhou Y."/>
        </authorList>
    </citation>
    <scope>NUCLEOTIDE SEQUENCE</scope>
    <source>
        <strain evidence="16">CGMCC 1.12726</strain>
    </source>
</reference>
<evidence type="ECO:0000313" key="17">
    <source>
        <dbReference type="Proteomes" id="UP000632858"/>
    </source>
</evidence>
<organism evidence="16 17">
    <name type="scientific">Arenimonas maotaiensis</name>
    <dbReference type="NCBI Taxonomy" id="1446479"/>
    <lineage>
        <taxon>Bacteria</taxon>
        <taxon>Pseudomonadati</taxon>
        <taxon>Pseudomonadota</taxon>
        <taxon>Gammaproteobacteria</taxon>
        <taxon>Lysobacterales</taxon>
        <taxon>Lysobacteraceae</taxon>
        <taxon>Arenimonas</taxon>
    </lineage>
</organism>
<evidence type="ECO:0000313" key="16">
    <source>
        <dbReference type="EMBL" id="GGF96972.1"/>
    </source>
</evidence>
<dbReference type="InterPro" id="IPR042221">
    <property type="entry name" value="Leu/Phe-tRNA_Trfase_N"/>
</dbReference>
<dbReference type="PANTHER" id="PTHR30098">
    <property type="entry name" value="LEUCYL/PHENYLALANYL-TRNA--PROTEIN TRANSFERASE"/>
    <property type="match status" value="1"/>
</dbReference>
<proteinExistence type="inferred from homology"/>
<protein>
    <recommendedName>
        <fullName evidence="11 15">Leucyl/phenylalanyl-tRNA--protein transferase</fullName>
        <ecNumber evidence="10 15">2.3.2.6</ecNumber>
    </recommendedName>
    <alternativeName>
        <fullName evidence="12 15">L/F-transferase</fullName>
    </alternativeName>
    <alternativeName>
        <fullName evidence="13 15">Leucyltransferase</fullName>
    </alternativeName>
    <alternativeName>
        <fullName evidence="14 15">Phenyalanyltransferase</fullName>
    </alternativeName>
</protein>
<evidence type="ECO:0000256" key="3">
    <source>
        <dbReference type="ARBA" id="ARBA00022679"/>
    </source>
</evidence>
<dbReference type="EMBL" id="BMFO01000004">
    <property type="protein sequence ID" value="GGF96972.1"/>
    <property type="molecule type" value="Genomic_DNA"/>
</dbReference>
<dbReference type="HAMAP" id="MF_00688">
    <property type="entry name" value="Leu_Phe_trans"/>
    <property type="match status" value="1"/>
</dbReference>
<accession>A0A917FR30</accession>
<dbReference type="NCBIfam" id="TIGR00667">
    <property type="entry name" value="aat"/>
    <property type="match status" value="1"/>
</dbReference>
<evidence type="ECO:0000256" key="14">
    <source>
        <dbReference type="ARBA" id="ARBA00083640"/>
    </source>
</evidence>